<dbReference type="Gene3D" id="2.30.30.760">
    <property type="match status" value="1"/>
</dbReference>
<keyword evidence="2 4" id="KW-0732">Signal</keyword>
<organism evidence="6 7">
    <name type="scientific">Pseudodonghicola xiamenensis</name>
    <dbReference type="NCBI Taxonomy" id="337702"/>
    <lineage>
        <taxon>Bacteria</taxon>
        <taxon>Pseudomonadati</taxon>
        <taxon>Pseudomonadota</taxon>
        <taxon>Alphaproteobacteria</taxon>
        <taxon>Rhodobacterales</taxon>
        <taxon>Paracoccaceae</taxon>
        <taxon>Pseudodonghicola</taxon>
    </lineage>
</organism>
<dbReference type="Proteomes" id="UP000611500">
    <property type="component" value="Unassembled WGS sequence"/>
</dbReference>
<dbReference type="InterPro" id="IPR013974">
    <property type="entry name" value="SAF"/>
</dbReference>
<protein>
    <recommendedName>
        <fullName evidence="4">Flagella basal body P-ring formation protein FlgA</fullName>
    </recommendedName>
</protein>
<evidence type="ECO:0000313" key="6">
    <source>
        <dbReference type="EMBL" id="GHG85499.1"/>
    </source>
</evidence>
<dbReference type="Gene3D" id="3.90.1210.10">
    <property type="entry name" value="Antifreeze-like/N-acetylneuraminic acid synthase C-terminal domain"/>
    <property type="match status" value="1"/>
</dbReference>
<dbReference type="GO" id="GO:0042597">
    <property type="term" value="C:periplasmic space"/>
    <property type="evidence" value="ECO:0007669"/>
    <property type="project" value="UniProtKB-SubCell"/>
</dbReference>
<keyword evidence="3 4" id="KW-0574">Periplasm</keyword>
<dbReference type="InterPro" id="IPR017585">
    <property type="entry name" value="SAF_FlgA"/>
</dbReference>
<comment type="caution">
    <text evidence="6">The sequence shown here is derived from an EMBL/GenBank/DDBJ whole genome shotgun (WGS) entry which is preliminary data.</text>
</comment>
<evidence type="ECO:0000259" key="5">
    <source>
        <dbReference type="SMART" id="SM00858"/>
    </source>
</evidence>
<dbReference type="SMART" id="SM00858">
    <property type="entry name" value="SAF"/>
    <property type="match status" value="1"/>
</dbReference>
<gene>
    <name evidence="6" type="ORF">GCM10010961_12600</name>
</gene>
<dbReference type="CDD" id="cd11614">
    <property type="entry name" value="SAF_CpaB_FlgA_like"/>
    <property type="match status" value="1"/>
</dbReference>
<comment type="subcellular location">
    <subcellularLocation>
        <location evidence="1 4">Periplasm</location>
    </subcellularLocation>
</comment>
<name>A0A8J3H6I4_9RHOB</name>
<reference evidence="6" key="2">
    <citation type="submission" date="2020-09" db="EMBL/GenBank/DDBJ databases">
        <authorList>
            <person name="Sun Q."/>
            <person name="Zhou Y."/>
        </authorList>
    </citation>
    <scope>NUCLEOTIDE SEQUENCE</scope>
    <source>
        <strain evidence="6">CGMCC 1.7081</strain>
    </source>
</reference>
<dbReference type="InterPro" id="IPR039246">
    <property type="entry name" value="Flagellar_FlgA"/>
</dbReference>
<dbReference type="AlphaFoldDB" id="A0A8J3H6I4"/>
<dbReference type="GO" id="GO:0044780">
    <property type="term" value="P:bacterial-type flagellum assembly"/>
    <property type="evidence" value="ECO:0007669"/>
    <property type="project" value="InterPro"/>
</dbReference>
<dbReference type="RefSeq" id="WP_028092556.1">
    <property type="nucleotide sequence ID" value="NZ_BNAP01000003.1"/>
</dbReference>
<dbReference type="PANTHER" id="PTHR36307:SF1">
    <property type="entry name" value="FLAGELLA BASAL BODY P-RING FORMATION PROTEIN FLGA"/>
    <property type="match status" value="1"/>
</dbReference>
<reference evidence="6" key="1">
    <citation type="journal article" date="2014" name="Int. J. Syst. Evol. Microbiol.">
        <title>Complete genome sequence of Corynebacterium casei LMG S-19264T (=DSM 44701T), isolated from a smear-ripened cheese.</title>
        <authorList>
            <consortium name="US DOE Joint Genome Institute (JGI-PGF)"/>
            <person name="Walter F."/>
            <person name="Albersmeier A."/>
            <person name="Kalinowski J."/>
            <person name="Ruckert C."/>
        </authorList>
    </citation>
    <scope>NUCLEOTIDE SEQUENCE</scope>
    <source>
        <strain evidence="6">CGMCC 1.7081</strain>
    </source>
</reference>
<evidence type="ECO:0000256" key="3">
    <source>
        <dbReference type="ARBA" id="ARBA00022764"/>
    </source>
</evidence>
<proteinExistence type="inferred from homology"/>
<dbReference type="PANTHER" id="PTHR36307">
    <property type="entry name" value="FLAGELLA BASAL BODY P-RING FORMATION PROTEIN FLGA"/>
    <property type="match status" value="1"/>
</dbReference>
<accession>A0A8J3H6I4</accession>
<keyword evidence="4" id="KW-1005">Bacterial flagellum biogenesis</keyword>
<keyword evidence="7" id="KW-1185">Reference proteome</keyword>
<dbReference type="NCBIfam" id="TIGR03170">
    <property type="entry name" value="flgA_cterm"/>
    <property type="match status" value="1"/>
</dbReference>
<comment type="function">
    <text evidence="4">Involved in the assembly process of the P-ring formation. It may associate with FlgF on the rod constituting a structure essential for the P-ring assembly or may act as a modulator protein for the P-ring assembly.</text>
</comment>
<sequence length="233" mass="25050">MPRPAALLPKPIRCLLGLAAIALAAAAPTRPATAAPVTDLVAERATQDYGPGLPDQGYFKVRLAEGLTREGELIREFWIDKDTGQFIANVVTDTGEVRRVWGLATLTVPVPVPVRRIMPDSIVQPEDIETVELPWTRVNAYAVTEEAGLVGMQVRRMLSPGRPVQLQSVMPPIIIARGDRVTIQLVHKGMQLSAAGKAISDAHLGQEVRVVNLSSNKTIVGVARGDGLVEASF</sequence>
<evidence type="ECO:0000313" key="7">
    <source>
        <dbReference type="Proteomes" id="UP000611500"/>
    </source>
</evidence>
<evidence type="ECO:0000256" key="4">
    <source>
        <dbReference type="RuleBase" id="RU362063"/>
    </source>
</evidence>
<dbReference type="EMBL" id="BNAP01000003">
    <property type="protein sequence ID" value="GHG85499.1"/>
    <property type="molecule type" value="Genomic_DNA"/>
</dbReference>
<feature type="domain" description="SAF" evidence="5">
    <location>
        <begin position="108"/>
        <end position="170"/>
    </location>
</feature>
<evidence type="ECO:0000256" key="1">
    <source>
        <dbReference type="ARBA" id="ARBA00004418"/>
    </source>
</evidence>
<feature type="chain" id="PRO_5035338647" description="Flagella basal body P-ring formation protein FlgA" evidence="4">
    <location>
        <begin position="35"/>
        <end position="233"/>
    </location>
</feature>
<feature type="signal peptide" evidence="4">
    <location>
        <begin position="1"/>
        <end position="34"/>
    </location>
</feature>
<dbReference type="Pfam" id="PF13144">
    <property type="entry name" value="ChapFlgA"/>
    <property type="match status" value="1"/>
</dbReference>
<comment type="similarity">
    <text evidence="4">Belongs to the FlgA family.</text>
</comment>
<evidence type="ECO:0000256" key="2">
    <source>
        <dbReference type="ARBA" id="ARBA00022729"/>
    </source>
</evidence>